<evidence type="ECO:0000313" key="3">
    <source>
        <dbReference type="Proteomes" id="UP000250043"/>
    </source>
</evidence>
<feature type="transmembrane region" description="Helical" evidence="1">
    <location>
        <begin position="153"/>
        <end position="172"/>
    </location>
</feature>
<keyword evidence="1" id="KW-1133">Transmembrane helix</keyword>
<feature type="transmembrane region" description="Helical" evidence="1">
    <location>
        <begin position="192"/>
        <end position="212"/>
    </location>
</feature>
<evidence type="ECO:0000256" key="1">
    <source>
        <dbReference type="SAM" id="Phobius"/>
    </source>
</evidence>
<dbReference type="OrthoDB" id="2638860at2759"/>
<proteinExistence type="predicted"/>
<dbReference type="EMBL" id="KV722509">
    <property type="protein sequence ID" value="OCH86858.1"/>
    <property type="molecule type" value="Genomic_DNA"/>
</dbReference>
<keyword evidence="1" id="KW-0812">Transmembrane</keyword>
<organism evidence="2 3">
    <name type="scientific">Obba rivulosa</name>
    <dbReference type="NCBI Taxonomy" id="1052685"/>
    <lineage>
        <taxon>Eukaryota</taxon>
        <taxon>Fungi</taxon>
        <taxon>Dikarya</taxon>
        <taxon>Basidiomycota</taxon>
        <taxon>Agaricomycotina</taxon>
        <taxon>Agaricomycetes</taxon>
        <taxon>Polyporales</taxon>
        <taxon>Gelatoporiaceae</taxon>
        <taxon>Obba</taxon>
    </lineage>
</organism>
<sequence length="284" mass="31990">MSQVCLPRMVVAGLDAVVEPRSTILCPAALFVLECADLQMHRKIRLVWRSSNSLPKYLYFISRYFGLGSQLCQQLAVFEAASLMIIIASVELSLILRLYALYDTSHIVAVIIVIMMVTDALRQMLPDFTPVPSSWRTIGCIIPSAPNFYKLCWLPLLSFEILIFGLSAYKCITSGFFRDTPIVSRLCRDGNAHFLTIWYPVTLILSTVISFMPELILANAAKNVWISAIFSYSGSNLLLSVRSFVAKRVELDSLPPMSFAERHSVQGFTSEWNGIEMQDMPTRR</sequence>
<name>A0A8E2AMC2_9APHY</name>
<dbReference type="Proteomes" id="UP000250043">
    <property type="component" value="Unassembled WGS sequence"/>
</dbReference>
<keyword evidence="3" id="KW-1185">Reference proteome</keyword>
<reference evidence="2 3" key="1">
    <citation type="submission" date="2016-07" db="EMBL/GenBank/DDBJ databases">
        <title>Draft genome of the white-rot fungus Obba rivulosa 3A-2.</title>
        <authorList>
            <consortium name="DOE Joint Genome Institute"/>
            <person name="Miettinen O."/>
            <person name="Riley R."/>
            <person name="Acob R."/>
            <person name="Barry K."/>
            <person name="Cullen D."/>
            <person name="De Vries R."/>
            <person name="Hainaut M."/>
            <person name="Hatakka A."/>
            <person name="Henrissat B."/>
            <person name="Hilden K."/>
            <person name="Kuo R."/>
            <person name="Labutti K."/>
            <person name="Lipzen A."/>
            <person name="Makela M.R."/>
            <person name="Sandor L."/>
            <person name="Spatafora J.W."/>
            <person name="Grigoriev I.V."/>
            <person name="Hibbett D.S."/>
        </authorList>
    </citation>
    <scope>NUCLEOTIDE SEQUENCE [LARGE SCALE GENOMIC DNA]</scope>
    <source>
        <strain evidence="2 3">3A-2</strain>
    </source>
</reference>
<keyword evidence="1" id="KW-0472">Membrane</keyword>
<dbReference type="AlphaFoldDB" id="A0A8E2AMC2"/>
<accession>A0A8E2AMC2</accession>
<feature type="transmembrane region" description="Helical" evidence="1">
    <location>
        <begin position="224"/>
        <end position="245"/>
    </location>
</feature>
<gene>
    <name evidence="2" type="ORF">OBBRIDRAFT_852531</name>
</gene>
<evidence type="ECO:0000313" key="2">
    <source>
        <dbReference type="EMBL" id="OCH86858.1"/>
    </source>
</evidence>
<protein>
    <submittedName>
        <fullName evidence="2">Uncharacterized protein</fullName>
    </submittedName>
</protein>